<dbReference type="InterPro" id="IPR051791">
    <property type="entry name" value="Pra-immunoreactive"/>
</dbReference>
<evidence type="ECO:0000256" key="6">
    <source>
        <dbReference type="SAM" id="Phobius"/>
    </source>
</evidence>
<evidence type="ECO:0000256" key="5">
    <source>
        <dbReference type="ARBA" id="ARBA00023136"/>
    </source>
</evidence>
<dbReference type="RefSeq" id="WP_344807557.1">
    <property type="nucleotide sequence ID" value="NZ_BAABBO010000012.1"/>
</dbReference>
<organism evidence="8 9">
    <name type="scientific">Allohahella marinimesophila</name>
    <dbReference type="NCBI Taxonomy" id="1054972"/>
    <lineage>
        <taxon>Bacteria</taxon>
        <taxon>Pseudomonadati</taxon>
        <taxon>Pseudomonadota</taxon>
        <taxon>Gammaproteobacteria</taxon>
        <taxon>Oceanospirillales</taxon>
        <taxon>Hahellaceae</taxon>
        <taxon>Allohahella</taxon>
    </lineage>
</organism>
<sequence length="168" mass="19064">MPAPTVEATRKAPLPRRFAAMFYDFLLCLALALATTAFYVAVKGWWIGREALDAQVEAGTLSQGPVLTILLLLVVTLFFCYFWTRTGQTLGMQAWKVQILTRDGRLPTLAQSLMRLAGATLSFAVFGAGYFWMLFDREQLTWHERISGTHTVFRDHKKEQSSAWRQVN</sequence>
<feature type="transmembrane region" description="Helical" evidence="6">
    <location>
        <begin position="21"/>
        <end position="42"/>
    </location>
</feature>
<accession>A0ABP7PQ04</accession>
<evidence type="ECO:0000256" key="2">
    <source>
        <dbReference type="ARBA" id="ARBA00022475"/>
    </source>
</evidence>
<feature type="transmembrane region" description="Helical" evidence="6">
    <location>
        <begin position="62"/>
        <end position="83"/>
    </location>
</feature>
<keyword evidence="4 6" id="KW-1133">Transmembrane helix</keyword>
<feature type="transmembrane region" description="Helical" evidence="6">
    <location>
        <begin position="113"/>
        <end position="135"/>
    </location>
</feature>
<proteinExistence type="predicted"/>
<protein>
    <submittedName>
        <fullName evidence="8">RDD family protein</fullName>
    </submittedName>
</protein>
<comment type="subcellular location">
    <subcellularLocation>
        <location evidence="1">Cell membrane</location>
        <topology evidence="1">Multi-pass membrane protein</topology>
    </subcellularLocation>
</comment>
<keyword evidence="3 6" id="KW-0812">Transmembrane</keyword>
<evidence type="ECO:0000256" key="4">
    <source>
        <dbReference type="ARBA" id="ARBA00022989"/>
    </source>
</evidence>
<gene>
    <name evidence="8" type="ORF">GCM10022278_28690</name>
</gene>
<evidence type="ECO:0000256" key="3">
    <source>
        <dbReference type="ARBA" id="ARBA00022692"/>
    </source>
</evidence>
<keyword evidence="5 6" id="KW-0472">Membrane</keyword>
<keyword evidence="2" id="KW-1003">Cell membrane</keyword>
<feature type="domain" description="RDD" evidence="7">
    <location>
        <begin position="12"/>
        <end position="147"/>
    </location>
</feature>
<evidence type="ECO:0000313" key="8">
    <source>
        <dbReference type="EMBL" id="GAA3969187.1"/>
    </source>
</evidence>
<dbReference type="InterPro" id="IPR010432">
    <property type="entry name" value="RDD"/>
</dbReference>
<dbReference type="Pfam" id="PF06271">
    <property type="entry name" value="RDD"/>
    <property type="match status" value="1"/>
</dbReference>
<dbReference type="Proteomes" id="UP001501337">
    <property type="component" value="Unassembled WGS sequence"/>
</dbReference>
<keyword evidence="9" id="KW-1185">Reference proteome</keyword>
<evidence type="ECO:0000256" key="1">
    <source>
        <dbReference type="ARBA" id="ARBA00004651"/>
    </source>
</evidence>
<evidence type="ECO:0000259" key="7">
    <source>
        <dbReference type="Pfam" id="PF06271"/>
    </source>
</evidence>
<dbReference type="EMBL" id="BAABBO010000012">
    <property type="protein sequence ID" value="GAA3969187.1"/>
    <property type="molecule type" value="Genomic_DNA"/>
</dbReference>
<dbReference type="PANTHER" id="PTHR36115:SF10">
    <property type="entry name" value="RDD DOMAIN-CONTAINING PROTEIN"/>
    <property type="match status" value="1"/>
</dbReference>
<comment type="caution">
    <text evidence="8">The sequence shown here is derived from an EMBL/GenBank/DDBJ whole genome shotgun (WGS) entry which is preliminary data.</text>
</comment>
<evidence type="ECO:0000313" key="9">
    <source>
        <dbReference type="Proteomes" id="UP001501337"/>
    </source>
</evidence>
<dbReference type="PANTHER" id="PTHR36115">
    <property type="entry name" value="PROLINE-RICH ANTIGEN HOMOLOG-RELATED"/>
    <property type="match status" value="1"/>
</dbReference>
<reference evidence="9" key="1">
    <citation type="journal article" date="2019" name="Int. J. Syst. Evol. Microbiol.">
        <title>The Global Catalogue of Microorganisms (GCM) 10K type strain sequencing project: providing services to taxonomists for standard genome sequencing and annotation.</title>
        <authorList>
            <consortium name="The Broad Institute Genomics Platform"/>
            <consortium name="The Broad Institute Genome Sequencing Center for Infectious Disease"/>
            <person name="Wu L."/>
            <person name="Ma J."/>
        </authorList>
    </citation>
    <scope>NUCLEOTIDE SEQUENCE [LARGE SCALE GENOMIC DNA]</scope>
    <source>
        <strain evidence="9">JCM 17555</strain>
    </source>
</reference>
<name>A0ABP7PQ04_9GAMM</name>